<dbReference type="PANTHER" id="PTHR46233">
    <property type="entry name" value="HYDROXYACYLGLUTATHIONE HYDROLASE GLOC"/>
    <property type="match status" value="1"/>
</dbReference>
<dbReference type="PANTHER" id="PTHR46233:SF3">
    <property type="entry name" value="HYDROXYACYLGLUTATHIONE HYDROLASE GLOC"/>
    <property type="match status" value="1"/>
</dbReference>
<evidence type="ECO:0000256" key="4">
    <source>
        <dbReference type="ARBA" id="ARBA00022833"/>
    </source>
</evidence>
<dbReference type="InterPro" id="IPR001279">
    <property type="entry name" value="Metallo-B-lactamas"/>
</dbReference>
<keyword evidence="3" id="KW-0378">Hydrolase</keyword>
<feature type="domain" description="Metallo-beta-lactamase" evidence="5">
    <location>
        <begin position="13"/>
        <end position="190"/>
    </location>
</feature>
<dbReference type="InterPro" id="IPR051453">
    <property type="entry name" value="MBL_Glyoxalase_II"/>
</dbReference>
<evidence type="ECO:0000256" key="3">
    <source>
        <dbReference type="ARBA" id="ARBA00022801"/>
    </source>
</evidence>
<dbReference type="CDD" id="cd06262">
    <property type="entry name" value="metallo-hydrolase-like_MBL-fold"/>
    <property type="match status" value="1"/>
</dbReference>
<dbReference type="SMART" id="SM00849">
    <property type="entry name" value="Lactamase_B"/>
    <property type="match status" value="1"/>
</dbReference>
<proteinExistence type="predicted"/>
<organism evidence="6 7">
    <name type="scientific">Candidatus Methanocrinis natronophilus</name>
    <dbReference type="NCBI Taxonomy" id="3033396"/>
    <lineage>
        <taxon>Archaea</taxon>
        <taxon>Methanobacteriati</taxon>
        <taxon>Methanobacteriota</taxon>
        <taxon>Stenosarchaea group</taxon>
        <taxon>Methanomicrobia</taxon>
        <taxon>Methanotrichales</taxon>
        <taxon>Methanotrichaceae</taxon>
        <taxon>Methanocrinis</taxon>
    </lineage>
</organism>
<dbReference type="SUPFAM" id="SSF56281">
    <property type="entry name" value="Metallo-hydrolase/oxidoreductase"/>
    <property type="match status" value="1"/>
</dbReference>
<comment type="caution">
    <text evidence="6">The sequence shown here is derived from an EMBL/GenBank/DDBJ whole genome shotgun (WGS) entry which is preliminary data.</text>
</comment>
<gene>
    <name evidence="6" type="ORF">P0O15_09420</name>
</gene>
<protein>
    <submittedName>
        <fullName evidence="6">MBL fold metallo-hydrolase</fullName>
    </submittedName>
</protein>
<name>A0ABT5X9J3_9EURY</name>
<keyword evidence="7" id="KW-1185">Reference proteome</keyword>
<evidence type="ECO:0000313" key="7">
    <source>
        <dbReference type="Proteomes" id="UP001220010"/>
    </source>
</evidence>
<dbReference type="InterPro" id="IPR036866">
    <property type="entry name" value="RibonucZ/Hydroxyglut_hydro"/>
</dbReference>
<dbReference type="Proteomes" id="UP001220010">
    <property type="component" value="Unassembled WGS sequence"/>
</dbReference>
<sequence>MVEVHKVSGSPFDGNVYLIRDEVPVLIDAGMDPEATLRKIRKYIDPEDIEMIILTHSHHDHSGGVVKLKEATGARVLIHEEEAGFLGDDMATVAYLFGISAPEVKADGVLSEGDVLDLGEWKLEVMHTPGHSPGGICLYERKARVLFSGDTVFPQGSIGRTDLYAGCGSDLVSSIERLTALEVEVLYPGHMEVVSGEVGRQIQASLRFARSAL</sequence>
<dbReference type="EMBL" id="JARFPK010000037">
    <property type="protein sequence ID" value="MDF0591376.1"/>
    <property type="molecule type" value="Genomic_DNA"/>
</dbReference>
<dbReference type="Gene3D" id="3.60.15.10">
    <property type="entry name" value="Ribonuclease Z/Hydroxyacylglutathione hydrolase-like"/>
    <property type="match status" value="1"/>
</dbReference>
<dbReference type="Pfam" id="PF00753">
    <property type="entry name" value="Lactamase_B"/>
    <property type="match status" value="1"/>
</dbReference>
<evidence type="ECO:0000256" key="2">
    <source>
        <dbReference type="ARBA" id="ARBA00022723"/>
    </source>
</evidence>
<keyword evidence="2" id="KW-0479">Metal-binding</keyword>
<accession>A0ABT5X9J3</accession>
<dbReference type="RefSeq" id="WP_316967110.1">
    <property type="nucleotide sequence ID" value="NZ_JARFPK010000037.1"/>
</dbReference>
<keyword evidence="4" id="KW-0862">Zinc</keyword>
<evidence type="ECO:0000256" key="1">
    <source>
        <dbReference type="ARBA" id="ARBA00001947"/>
    </source>
</evidence>
<reference evidence="6 7" key="1">
    <citation type="submission" date="2023-03" db="EMBL/GenBank/DDBJ databases">
        <title>WGS of Methanotrichaceae archaeon Mx.</title>
        <authorList>
            <person name="Sorokin D.Y."/>
            <person name="Merkel A.Y."/>
        </authorList>
    </citation>
    <scope>NUCLEOTIDE SEQUENCE [LARGE SCALE GENOMIC DNA]</scope>
    <source>
        <strain evidence="6 7">Mx</strain>
    </source>
</reference>
<comment type="cofactor">
    <cofactor evidence="1">
        <name>Zn(2+)</name>
        <dbReference type="ChEBI" id="CHEBI:29105"/>
    </cofactor>
</comment>
<evidence type="ECO:0000259" key="5">
    <source>
        <dbReference type="SMART" id="SM00849"/>
    </source>
</evidence>
<evidence type="ECO:0000313" key="6">
    <source>
        <dbReference type="EMBL" id="MDF0591376.1"/>
    </source>
</evidence>